<feature type="modified residue" description="N6-(pyridoxal phosphate)lysine" evidence="21">
    <location>
        <position position="45"/>
    </location>
</feature>
<feature type="binding site" evidence="20">
    <location>
        <position position="260"/>
    </location>
    <ligand>
        <name>pyridoxal 5'-phosphate</name>
        <dbReference type="ChEBI" id="CHEBI:597326"/>
    </ligand>
</feature>
<dbReference type="EC" id="6.1.1.16" evidence="19"/>
<dbReference type="Pfam" id="PF01406">
    <property type="entry name" value="tRNA-synt_1e"/>
    <property type="match status" value="1"/>
</dbReference>
<comment type="caution">
    <text evidence="23">The sequence shown here is derived from an EMBL/GenBank/DDBJ whole genome shotgun (WGS) entry which is preliminary data.</text>
</comment>
<dbReference type="Pfam" id="PF09190">
    <property type="entry name" value="DALR_2"/>
    <property type="match status" value="1"/>
</dbReference>
<evidence type="ECO:0000256" key="4">
    <source>
        <dbReference type="ARBA" id="ARBA00005594"/>
    </source>
</evidence>
<evidence type="ECO:0000313" key="23">
    <source>
        <dbReference type="EMBL" id="HHS30735.1"/>
    </source>
</evidence>
<dbReference type="InterPro" id="IPR005856">
    <property type="entry name" value="Cys_synth"/>
</dbReference>
<keyword evidence="16 19" id="KW-0030">Aminoacyl-tRNA synthetase</keyword>
<protein>
    <recommendedName>
        <fullName evidence="19">Cysteine--tRNA ligase</fullName>
        <ecNumber evidence="19">6.1.1.16</ecNumber>
    </recommendedName>
    <alternativeName>
        <fullName evidence="19">Cysteinyl-tRNA synthetase</fullName>
        <shortName evidence="19">CysRS</shortName>
    </alternativeName>
</protein>
<comment type="pathway">
    <text evidence="3">Amino-acid biosynthesis; L-cysteine biosynthesis; L-cysteine from L-serine: step 2/2.</text>
</comment>
<evidence type="ECO:0000256" key="17">
    <source>
        <dbReference type="ARBA" id="ARBA00023192"/>
    </source>
</evidence>
<evidence type="ECO:0000256" key="14">
    <source>
        <dbReference type="ARBA" id="ARBA00022898"/>
    </source>
</evidence>
<keyword evidence="13 19" id="KW-0067">ATP-binding</keyword>
<dbReference type="SMART" id="SM00840">
    <property type="entry name" value="DALR_2"/>
    <property type="match status" value="1"/>
</dbReference>
<dbReference type="InterPro" id="IPR014729">
    <property type="entry name" value="Rossmann-like_a/b/a_fold"/>
</dbReference>
<dbReference type="UniPathway" id="UPA00136">
    <property type="reaction ID" value="UER00200"/>
</dbReference>
<dbReference type="EMBL" id="DTGR01000213">
    <property type="protein sequence ID" value="HHS30735.1"/>
    <property type="molecule type" value="Genomic_DNA"/>
</dbReference>
<dbReference type="InterPro" id="IPR015803">
    <property type="entry name" value="Cys-tRNA-ligase"/>
</dbReference>
<evidence type="ECO:0000256" key="1">
    <source>
        <dbReference type="ARBA" id="ARBA00001933"/>
    </source>
</evidence>
<keyword evidence="15 19" id="KW-0648">Protein biosynthesis</keyword>
<evidence type="ECO:0000256" key="10">
    <source>
        <dbReference type="ARBA" id="ARBA00022723"/>
    </source>
</evidence>
<dbReference type="SUPFAM" id="SSF53686">
    <property type="entry name" value="Tryptophan synthase beta subunit-like PLP-dependent enzymes"/>
    <property type="match status" value="1"/>
</dbReference>
<dbReference type="GO" id="GO:0005737">
    <property type="term" value="C:cytoplasm"/>
    <property type="evidence" value="ECO:0007669"/>
    <property type="project" value="UniProtKB-SubCell"/>
</dbReference>
<keyword evidence="8" id="KW-0028">Amino-acid biosynthesis</keyword>
<dbReference type="InterPro" id="IPR009080">
    <property type="entry name" value="tRNAsynth_Ia_anticodon-bd"/>
</dbReference>
<dbReference type="PANTHER" id="PTHR10314">
    <property type="entry name" value="CYSTATHIONINE BETA-SYNTHASE"/>
    <property type="match status" value="1"/>
</dbReference>
<evidence type="ECO:0000256" key="5">
    <source>
        <dbReference type="ARBA" id="ARBA00007103"/>
    </source>
</evidence>
<dbReference type="AlphaFoldDB" id="A0A7V6A5Y5"/>
<comment type="catalytic activity">
    <reaction evidence="18">
        <text>O-acetyl-L-serine + hydrogen sulfide = L-cysteine + acetate</text>
        <dbReference type="Rhea" id="RHEA:14829"/>
        <dbReference type="ChEBI" id="CHEBI:29919"/>
        <dbReference type="ChEBI" id="CHEBI:30089"/>
        <dbReference type="ChEBI" id="CHEBI:35235"/>
        <dbReference type="ChEBI" id="CHEBI:58340"/>
        <dbReference type="EC" id="2.5.1.47"/>
    </reaction>
</comment>
<dbReference type="InterPro" id="IPR032678">
    <property type="entry name" value="tRNA-synt_1_cat_dom"/>
</dbReference>
<dbReference type="PRINTS" id="PR00983">
    <property type="entry name" value="TRNASYNTHCYS"/>
</dbReference>
<dbReference type="InterPro" id="IPR056411">
    <property type="entry name" value="CysS_C"/>
</dbReference>
<keyword evidence="12" id="KW-0862">Zinc</keyword>
<dbReference type="Gene3D" id="1.20.120.1910">
    <property type="entry name" value="Cysteine-tRNA ligase, C-terminal anti-codon recognition domain"/>
    <property type="match status" value="1"/>
</dbReference>
<feature type="binding site" evidence="20">
    <location>
        <position position="75"/>
    </location>
    <ligand>
        <name>pyridoxal 5'-phosphate</name>
        <dbReference type="ChEBI" id="CHEBI:597326"/>
    </ligand>
</feature>
<feature type="binding site" evidence="20">
    <location>
        <begin position="179"/>
        <end position="183"/>
    </location>
    <ligand>
        <name>pyridoxal 5'-phosphate</name>
        <dbReference type="ChEBI" id="CHEBI:597326"/>
    </ligand>
</feature>
<dbReference type="InterPro" id="IPR001926">
    <property type="entry name" value="TrpB-like_PALP"/>
</dbReference>
<evidence type="ECO:0000256" key="20">
    <source>
        <dbReference type="PIRSR" id="PIRSR605856-50"/>
    </source>
</evidence>
<comment type="subunit">
    <text evidence="6 19">Monomer.</text>
</comment>
<dbReference type="InterPro" id="IPR024909">
    <property type="entry name" value="Cys-tRNA/MSH_ligase"/>
</dbReference>
<dbReference type="InterPro" id="IPR050214">
    <property type="entry name" value="Cys_Synth/Cystath_Beta-Synth"/>
</dbReference>
<evidence type="ECO:0000256" key="12">
    <source>
        <dbReference type="ARBA" id="ARBA00022833"/>
    </source>
</evidence>
<evidence type="ECO:0000256" key="3">
    <source>
        <dbReference type="ARBA" id="ARBA00004962"/>
    </source>
</evidence>
<reference evidence="23" key="1">
    <citation type="journal article" date="2020" name="mSystems">
        <title>Genome- and Community-Level Interaction Insights into Carbon Utilization and Element Cycling Functions of Hydrothermarchaeota in Hydrothermal Sediment.</title>
        <authorList>
            <person name="Zhou Z."/>
            <person name="Liu Y."/>
            <person name="Xu W."/>
            <person name="Pan J."/>
            <person name="Luo Z.H."/>
            <person name="Li M."/>
        </authorList>
    </citation>
    <scope>NUCLEOTIDE SEQUENCE [LARGE SCALE GENOMIC DNA]</scope>
    <source>
        <strain evidence="23">SpSt-767</strain>
    </source>
</reference>
<dbReference type="NCBIfam" id="TIGR01136">
    <property type="entry name" value="cysKM"/>
    <property type="match status" value="1"/>
</dbReference>
<dbReference type="SUPFAM" id="SSF52374">
    <property type="entry name" value="Nucleotidylyl transferase"/>
    <property type="match status" value="1"/>
</dbReference>
<feature type="domain" description="Cysteinyl-tRNA synthetase class Ia DALR" evidence="22">
    <location>
        <begin position="656"/>
        <end position="720"/>
    </location>
</feature>
<dbReference type="PROSITE" id="PS00901">
    <property type="entry name" value="CYS_SYNTHASE"/>
    <property type="match status" value="1"/>
</dbReference>
<dbReference type="GO" id="GO:0004124">
    <property type="term" value="F:cysteine synthase activity"/>
    <property type="evidence" value="ECO:0007669"/>
    <property type="project" value="UniProtKB-EC"/>
</dbReference>
<comment type="subcellular location">
    <subcellularLocation>
        <location evidence="19">Cytoplasm</location>
    </subcellularLocation>
</comment>
<accession>A0A7V6A5Y5</accession>
<name>A0A7V6A5Y5_9BACT</name>
<dbReference type="Gene3D" id="3.40.50.620">
    <property type="entry name" value="HUPs"/>
    <property type="match status" value="1"/>
</dbReference>
<dbReference type="InterPro" id="IPR015273">
    <property type="entry name" value="Cys-tRNA-synt_Ia_DALR"/>
</dbReference>
<keyword evidence="19" id="KW-0963">Cytoplasm</keyword>
<dbReference type="InterPro" id="IPR001216">
    <property type="entry name" value="P-phosphate_BS"/>
</dbReference>
<keyword evidence="9 23" id="KW-0808">Transferase</keyword>
<dbReference type="GO" id="GO:0005524">
    <property type="term" value="F:ATP binding"/>
    <property type="evidence" value="ECO:0007669"/>
    <property type="project" value="UniProtKB-UniRule"/>
</dbReference>
<dbReference type="Pfam" id="PF23493">
    <property type="entry name" value="CysS_C"/>
    <property type="match status" value="1"/>
</dbReference>
<dbReference type="GO" id="GO:0004817">
    <property type="term" value="F:cysteine-tRNA ligase activity"/>
    <property type="evidence" value="ECO:0007669"/>
    <property type="project" value="UniProtKB-UniRule"/>
</dbReference>
<comment type="similarity">
    <text evidence="5">Belongs to the cysteine synthase/cystathionine beta-synthase family.</text>
</comment>
<dbReference type="Gene3D" id="3.40.50.1100">
    <property type="match status" value="2"/>
</dbReference>
<keyword evidence="10" id="KW-0479">Metal-binding</keyword>
<keyword evidence="11 19" id="KW-0547">Nucleotide-binding</keyword>
<evidence type="ECO:0000256" key="21">
    <source>
        <dbReference type="PIRSR" id="PIRSR605856-51"/>
    </source>
</evidence>
<comment type="similarity">
    <text evidence="4 19">Belongs to the class-I aminoacyl-tRNA synthetase family.</text>
</comment>
<feature type="binding site" evidence="19">
    <location>
        <position position="575"/>
    </location>
    <ligand>
        <name>ATP</name>
        <dbReference type="ChEBI" id="CHEBI:30616"/>
    </ligand>
</feature>
<evidence type="ECO:0000256" key="7">
    <source>
        <dbReference type="ARBA" id="ARBA00022598"/>
    </source>
</evidence>
<gene>
    <name evidence="19" type="primary">cysS</name>
    <name evidence="23" type="ORF">ENV52_13675</name>
</gene>
<evidence type="ECO:0000256" key="16">
    <source>
        <dbReference type="ARBA" id="ARBA00023146"/>
    </source>
</evidence>
<evidence type="ECO:0000259" key="22">
    <source>
        <dbReference type="SMART" id="SM00840"/>
    </source>
</evidence>
<keyword evidence="7 19" id="KW-0436">Ligase</keyword>
<proteinExistence type="inferred from homology"/>
<comment type="caution">
    <text evidence="19">Lacks conserved residue(s) required for the propagation of feature annotation.</text>
</comment>
<dbReference type="Pfam" id="PF00291">
    <property type="entry name" value="PALP"/>
    <property type="match status" value="1"/>
</dbReference>
<evidence type="ECO:0000256" key="11">
    <source>
        <dbReference type="ARBA" id="ARBA00022741"/>
    </source>
</evidence>
<organism evidence="23">
    <name type="scientific">Desulfobacca acetoxidans</name>
    <dbReference type="NCBI Taxonomy" id="60893"/>
    <lineage>
        <taxon>Bacteria</taxon>
        <taxon>Pseudomonadati</taxon>
        <taxon>Thermodesulfobacteriota</taxon>
        <taxon>Desulfobaccia</taxon>
        <taxon>Desulfobaccales</taxon>
        <taxon>Desulfobaccaceae</taxon>
        <taxon>Desulfobacca</taxon>
    </lineage>
</organism>
<sequence length="768" mass="85448">MTRRAHSILELVGNTPIVRLNKLTPNPRVEVYVKLEYFNPGGSIKDRPALAMIEAAEASGELTPGKTVIEATSGNTGIGLAMVCAVKGYRLLLAMSESASEERKRILRALGAEILLTPPHLGTDGAIEEVYRLAREHPHDYFLVDQFNNPHNPASHQSTAREIWEQTEGRVTHAVATIGTTGTLMGLARYLKEYSTDIQVVGVEPYLGHGIQGLKNLKESYVPGIFVKGQADDIVNVEDEEAFETARRLAREEGIFVGMSSGAAVAAALRLAGDLEDGLIVAIAPDGGERYLSTRLFAEKEPPTLQLYNSLTRTKEAFEPLRTGEASLFVDGPALHAHLSLDVARRLVLADLLQRYLRFRGFKVKQLVSLIDLDDRAIAGAEAAGQDLAAFTGHFREEFFRDLKALRINETGLFPLASEHMEDMTNLTRRLLERGYAYEKLRSVYFDISRFKDYGRLSGVDLSKIRVGKTVDLDDYAKENPRDFTLLKRAKLGELKKGLYFNTPWGKVRPSWHLECAAMAVQFFGNSADFHVGSITSLFPHEENENALYTAATGRPLARFWLHGERVLQDGRPLKEAGEVTVRDLLAQGYKGEEVRFFLLSTHYRKPLSYSPASLQAAARARARLDHFLARLVRVTTGDDAGLQRVEENLFQVKRDIGQALDDDLNIARVLSVLFGLVGVIHAELDRGNLGQKGARAVLTRLAEIDEILGIMNPPDEDQDARIEARLAEREAARQRRDWAAADRIRDELAAAGIEVIDTPDGPRWRRR</sequence>
<dbReference type="InterPro" id="IPR036052">
    <property type="entry name" value="TrpB-like_PALP_sf"/>
</dbReference>
<dbReference type="GO" id="GO:0006535">
    <property type="term" value="P:cysteine biosynthetic process from serine"/>
    <property type="evidence" value="ECO:0007669"/>
    <property type="project" value="InterPro"/>
</dbReference>
<dbReference type="GO" id="GO:0046872">
    <property type="term" value="F:metal ion binding"/>
    <property type="evidence" value="ECO:0007669"/>
    <property type="project" value="UniProtKB-KW"/>
</dbReference>
<evidence type="ECO:0000256" key="2">
    <source>
        <dbReference type="ARBA" id="ARBA00001947"/>
    </source>
</evidence>
<dbReference type="CDD" id="cd01561">
    <property type="entry name" value="CBS_like"/>
    <property type="match status" value="1"/>
</dbReference>
<evidence type="ECO:0000256" key="8">
    <source>
        <dbReference type="ARBA" id="ARBA00022605"/>
    </source>
</evidence>
<evidence type="ECO:0000256" key="18">
    <source>
        <dbReference type="ARBA" id="ARBA00047931"/>
    </source>
</evidence>
<keyword evidence="14 20" id="KW-0663">Pyridoxal phosphate</keyword>
<dbReference type="SUPFAM" id="SSF47323">
    <property type="entry name" value="Anticodon-binding domain of a subclass of class I aminoacyl-tRNA synthetases"/>
    <property type="match status" value="1"/>
</dbReference>
<dbReference type="FunFam" id="3.40.50.1100:FF:000003">
    <property type="entry name" value="Cystathionine beta-synthase"/>
    <property type="match status" value="1"/>
</dbReference>
<dbReference type="HAMAP" id="MF_00041">
    <property type="entry name" value="Cys_tRNA_synth"/>
    <property type="match status" value="1"/>
</dbReference>
<evidence type="ECO:0000256" key="9">
    <source>
        <dbReference type="ARBA" id="ARBA00022679"/>
    </source>
</evidence>
<comment type="cofactor">
    <cofactor evidence="2">
        <name>Zn(2+)</name>
        <dbReference type="ChEBI" id="CHEBI:29105"/>
    </cofactor>
</comment>
<keyword evidence="17" id="KW-0198">Cysteine biosynthesis</keyword>
<evidence type="ECO:0000256" key="15">
    <source>
        <dbReference type="ARBA" id="ARBA00022917"/>
    </source>
</evidence>
<evidence type="ECO:0000256" key="19">
    <source>
        <dbReference type="HAMAP-Rule" id="MF_00041"/>
    </source>
</evidence>
<comment type="catalytic activity">
    <reaction evidence="19">
        <text>tRNA(Cys) + L-cysteine + ATP = L-cysteinyl-tRNA(Cys) + AMP + diphosphate</text>
        <dbReference type="Rhea" id="RHEA:17773"/>
        <dbReference type="Rhea" id="RHEA-COMP:9661"/>
        <dbReference type="Rhea" id="RHEA-COMP:9679"/>
        <dbReference type="ChEBI" id="CHEBI:30616"/>
        <dbReference type="ChEBI" id="CHEBI:33019"/>
        <dbReference type="ChEBI" id="CHEBI:35235"/>
        <dbReference type="ChEBI" id="CHEBI:78442"/>
        <dbReference type="ChEBI" id="CHEBI:78517"/>
        <dbReference type="ChEBI" id="CHEBI:456215"/>
        <dbReference type="EC" id="6.1.1.16"/>
    </reaction>
</comment>
<evidence type="ECO:0000256" key="13">
    <source>
        <dbReference type="ARBA" id="ARBA00022840"/>
    </source>
</evidence>
<dbReference type="GO" id="GO:0006423">
    <property type="term" value="P:cysteinyl-tRNA aminoacylation"/>
    <property type="evidence" value="ECO:0007669"/>
    <property type="project" value="UniProtKB-UniRule"/>
</dbReference>
<comment type="cofactor">
    <cofactor evidence="1 20">
        <name>pyridoxal 5'-phosphate</name>
        <dbReference type="ChEBI" id="CHEBI:597326"/>
    </cofactor>
</comment>
<evidence type="ECO:0000256" key="6">
    <source>
        <dbReference type="ARBA" id="ARBA00011245"/>
    </source>
</evidence>